<proteinExistence type="predicted"/>
<dbReference type="EMBL" id="MLAK01001001">
    <property type="protein sequence ID" value="OHS99518.1"/>
    <property type="molecule type" value="Genomic_DNA"/>
</dbReference>
<comment type="caution">
    <text evidence="1">The sequence shown here is derived from an EMBL/GenBank/DDBJ whole genome shotgun (WGS) entry which is preliminary data.</text>
</comment>
<dbReference type="Pfam" id="PF02274">
    <property type="entry name" value="ADI"/>
    <property type="match status" value="1"/>
</dbReference>
<sequence length="415" mass="46754">MLRSFSKLSRFSVNKNIQVSSTCQVSEFDQPTDIITHCPSLAERFPFHLDAFLYQSPPNPAMAASCHKKFCDLLHKETGARVWTVREVLSQLTNAQLRSLVIESSDCKFQVAPGSVTDDMQKFMKKEYFDYSLSKLTKDHLIDLLMLHPSVTIKVDNSSTGFSATEIPVSPLSNFIFTRDQQITTAKGVVIGRFATSQRSFENDLMIAVWKQLGINPAGRMNNPAELEGGDFIPLGTDLSLLGVGLRTNIAAARQLMKDDLIGTKRFVVVEDVRDRSQNRTHLDTVFTPIDDNVCICLDVVAQDDPRFLRIAREFVKRGGAYVEEVQMPFGKWLRNEGYTVVMATLQQQQQYFLNNLHLGRDNRGKSKILSINPEVENTLKRHGFDGTVLYMDFSPITSMYGGVHCSTQVLRVPQ</sequence>
<dbReference type="RefSeq" id="XP_068352655.1">
    <property type="nucleotide sequence ID" value="XM_068509419.1"/>
</dbReference>
<dbReference type="GO" id="GO:0016740">
    <property type="term" value="F:transferase activity"/>
    <property type="evidence" value="ECO:0007669"/>
    <property type="project" value="UniProtKB-KW"/>
</dbReference>
<dbReference type="PANTHER" id="PTHR47271">
    <property type="entry name" value="ARGININE DEIMINASE"/>
    <property type="match status" value="1"/>
</dbReference>
<dbReference type="AlphaFoldDB" id="A0A1J4JK59"/>
<reference evidence="1" key="1">
    <citation type="submission" date="2016-10" db="EMBL/GenBank/DDBJ databases">
        <authorList>
            <person name="Benchimol M."/>
            <person name="Almeida L.G."/>
            <person name="Vasconcelos A.T."/>
            <person name="Perreira-Neves A."/>
            <person name="Rosa I.A."/>
            <person name="Tasca T."/>
            <person name="Bogo M.R."/>
            <person name="de Souza W."/>
        </authorList>
    </citation>
    <scope>NUCLEOTIDE SEQUENCE [LARGE SCALE GENOMIC DNA]</scope>
    <source>
        <strain evidence="1">K</strain>
    </source>
</reference>
<name>A0A1J4JK59_9EUKA</name>
<dbReference type="OrthoDB" id="5590314at2759"/>
<evidence type="ECO:0000313" key="2">
    <source>
        <dbReference type="Proteomes" id="UP000179807"/>
    </source>
</evidence>
<keyword evidence="2" id="KW-1185">Reference proteome</keyword>
<dbReference type="GO" id="GO:0016990">
    <property type="term" value="F:arginine deiminase activity"/>
    <property type="evidence" value="ECO:0007669"/>
    <property type="project" value="TreeGrafter"/>
</dbReference>
<evidence type="ECO:0000313" key="1">
    <source>
        <dbReference type="EMBL" id="OHS99518.1"/>
    </source>
</evidence>
<accession>A0A1J4JK59</accession>
<dbReference type="Proteomes" id="UP000179807">
    <property type="component" value="Unassembled WGS sequence"/>
</dbReference>
<protein>
    <submittedName>
        <fullName evidence="1">Amidinotransferase family protein</fullName>
    </submittedName>
</protein>
<dbReference type="GO" id="GO:0019546">
    <property type="term" value="P:L-arginine deiminase pathway"/>
    <property type="evidence" value="ECO:0007669"/>
    <property type="project" value="TreeGrafter"/>
</dbReference>
<dbReference type="GeneID" id="94844123"/>
<gene>
    <name evidence="1" type="ORF">TRFO_34019</name>
</gene>
<dbReference type="VEuPathDB" id="TrichDB:TRFO_34019"/>
<organism evidence="1 2">
    <name type="scientific">Tritrichomonas foetus</name>
    <dbReference type="NCBI Taxonomy" id="1144522"/>
    <lineage>
        <taxon>Eukaryota</taxon>
        <taxon>Metamonada</taxon>
        <taxon>Parabasalia</taxon>
        <taxon>Tritrichomonadida</taxon>
        <taxon>Tritrichomonadidae</taxon>
        <taxon>Tritrichomonas</taxon>
    </lineage>
</organism>
<dbReference type="PANTHER" id="PTHR47271:SF2">
    <property type="entry name" value="ARGININE DEIMINASE"/>
    <property type="match status" value="1"/>
</dbReference>
<dbReference type="Gene3D" id="3.75.10.10">
    <property type="entry name" value="L-arginine/glycine Amidinotransferase, Chain A"/>
    <property type="match status" value="1"/>
</dbReference>
<dbReference type="SUPFAM" id="SSF55909">
    <property type="entry name" value="Pentein"/>
    <property type="match status" value="1"/>
</dbReference>